<keyword evidence="2" id="KW-1185">Reference proteome</keyword>
<dbReference type="OrthoDB" id="640499at2"/>
<gene>
    <name evidence="1" type="ORF">BCF58_0643</name>
</gene>
<dbReference type="EMBL" id="RBXB01000001">
    <property type="protein sequence ID" value="RKT01423.1"/>
    <property type="molecule type" value="Genomic_DNA"/>
</dbReference>
<protein>
    <submittedName>
        <fullName evidence="1">Uncharacterized protein</fullName>
    </submittedName>
</protein>
<sequence>MGFFDFLKKKQNTENKSKTKESAQPQSDPNVLLLDTLKNRLIDKGYEVEWHSKYLALIINSELEIATVILDRPDYHPLLMHLMIITIHPTYFPDGIAENIVGIGNTVEEKIDSVLNNYLNTTFEPIIDSFSDTHDPELDFEYHHTLWHPKLGNTVLQGDWEGPPKNEFLFELLKDKISQKLKNSKLNWLKIYISDSNGTITGECLFNNEPWEEGLALLSDYIQSLNNKKDFIGLKQFIMFRKCGASE</sequence>
<organism evidence="1 2">
    <name type="scientific">Chryseobacterium defluvii</name>
    <dbReference type="NCBI Taxonomy" id="160396"/>
    <lineage>
        <taxon>Bacteria</taxon>
        <taxon>Pseudomonadati</taxon>
        <taxon>Bacteroidota</taxon>
        <taxon>Flavobacteriia</taxon>
        <taxon>Flavobacteriales</taxon>
        <taxon>Weeksellaceae</taxon>
        <taxon>Chryseobacterium group</taxon>
        <taxon>Chryseobacterium</taxon>
    </lineage>
</organism>
<dbReference type="RefSeq" id="WP_121460332.1">
    <property type="nucleotide sequence ID" value="NZ_RBXB01000001.1"/>
</dbReference>
<dbReference type="AlphaFoldDB" id="A0A495SMI0"/>
<dbReference type="Pfam" id="PF19875">
    <property type="entry name" value="DUF6348"/>
    <property type="match status" value="1"/>
</dbReference>
<dbReference type="Proteomes" id="UP000272428">
    <property type="component" value="Unassembled WGS sequence"/>
</dbReference>
<comment type="caution">
    <text evidence="1">The sequence shown here is derived from an EMBL/GenBank/DDBJ whole genome shotgun (WGS) entry which is preliminary data.</text>
</comment>
<proteinExistence type="predicted"/>
<evidence type="ECO:0000313" key="1">
    <source>
        <dbReference type="EMBL" id="RKT01423.1"/>
    </source>
</evidence>
<evidence type="ECO:0000313" key="2">
    <source>
        <dbReference type="Proteomes" id="UP000272428"/>
    </source>
</evidence>
<reference evidence="1 2" key="1">
    <citation type="submission" date="2018-10" db="EMBL/GenBank/DDBJ databases">
        <title>Genomic Encyclopedia of Archaeal and Bacterial Type Strains, Phase II (KMG-II): from individual species to whole genera.</title>
        <authorList>
            <person name="Goeker M."/>
        </authorList>
    </citation>
    <scope>NUCLEOTIDE SEQUENCE [LARGE SCALE GENOMIC DNA]</scope>
    <source>
        <strain evidence="1 2">DSM 14219</strain>
    </source>
</reference>
<name>A0A495SMI0_9FLAO</name>
<accession>A0A495SMI0</accession>
<dbReference type="InterPro" id="IPR045929">
    <property type="entry name" value="DUF6348"/>
</dbReference>